<comment type="caution">
    <text evidence="2">The sequence shown here is derived from an EMBL/GenBank/DDBJ whole genome shotgun (WGS) entry which is preliminary data.</text>
</comment>
<sequence>MSIPTLLTIPAVPAAPRFQTPPKSPRTPISLRVPVPSPQHTPQNNGRDQSPKPQYHSNDYQSQYPDGYHVPRRYYRPRKNEALCLQRIKEDLYIAFEDDVFFGIPSHLPPSLYSSSKSDPRSKSMRLSRPDADEEGLRTSNN</sequence>
<feature type="compositionally biased region" description="Basic and acidic residues" evidence="1">
    <location>
        <begin position="118"/>
        <end position="142"/>
    </location>
</feature>
<feature type="compositionally biased region" description="Polar residues" evidence="1">
    <location>
        <begin position="38"/>
        <end position="64"/>
    </location>
</feature>
<evidence type="ECO:0000313" key="2">
    <source>
        <dbReference type="EMBL" id="KAK7472175.1"/>
    </source>
</evidence>
<dbReference type="EMBL" id="JBANRG010000001">
    <property type="protein sequence ID" value="KAK7472175.1"/>
    <property type="molecule type" value="Genomic_DNA"/>
</dbReference>
<proteinExistence type="predicted"/>
<evidence type="ECO:0000313" key="3">
    <source>
        <dbReference type="Proteomes" id="UP001498398"/>
    </source>
</evidence>
<feature type="compositionally biased region" description="Low complexity" evidence="1">
    <location>
        <begin position="107"/>
        <end position="117"/>
    </location>
</feature>
<gene>
    <name evidence="2" type="ORF">VKT23_000297</name>
</gene>
<organism evidence="2 3">
    <name type="scientific">Marasmiellus scandens</name>
    <dbReference type="NCBI Taxonomy" id="2682957"/>
    <lineage>
        <taxon>Eukaryota</taxon>
        <taxon>Fungi</taxon>
        <taxon>Dikarya</taxon>
        <taxon>Basidiomycota</taxon>
        <taxon>Agaricomycotina</taxon>
        <taxon>Agaricomycetes</taxon>
        <taxon>Agaricomycetidae</taxon>
        <taxon>Agaricales</taxon>
        <taxon>Marasmiineae</taxon>
        <taxon>Omphalotaceae</taxon>
        <taxon>Marasmiellus</taxon>
    </lineage>
</organism>
<name>A0ABR1K727_9AGAR</name>
<keyword evidence="3" id="KW-1185">Reference proteome</keyword>
<accession>A0ABR1K727</accession>
<feature type="region of interest" description="Disordered" evidence="1">
    <location>
        <begin position="1"/>
        <end position="73"/>
    </location>
</feature>
<protein>
    <submittedName>
        <fullName evidence="2">Uncharacterized protein</fullName>
    </submittedName>
</protein>
<dbReference type="Proteomes" id="UP001498398">
    <property type="component" value="Unassembled WGS sequence"/>
</dbReference>
<reference evidence="2 3" key="1">
    <citation type="submission" date="2024-01" db="EMBL/GenBank/DDBJ databases">
        <title>A draft genome for the cacao thread blight pathogen Marasmiellus scandens.</title>
        <authorList>
            <person name="Baruah I.K."/>
            <person name="Leung J."/>
            <person name="Bukari Y."/>
            <person name="Amoako-Attah I."/>
            <person name="Meinhardt L.W."/>
            <person name="Bailey B.A."/>
            <person name="Cohen S.P."/>
        </authorList>
    </citation>
    <scope>NUCLEOTIDE SEQUENCE [LARGE SCALE GENOMIC DNA]</scope>
    <source>
        <strain evidence="2 3">GH-19</strain>
    </source>
</reference>
<evidence type="ECO:0000256" key="1">
    <source>
        <dbReference type="SAM" id="MobiDB-lite"/>
    </source>
</evidence>
<feature type="region of interest" description="Disordered" evidence="1">
    <location>
        <begin position="107"/>
        <end position="142"/>
    </location>
</feature>